<gene>
    <name evidence="4" type="ORF">BGE01nite_05270</name>
</gene>
<protein>
    <submittedName>
        <fullName evidence="4">MBL fold hydrolase</fullName>
    </submittedName>
</protein>
<evidence type="ECO:0000256" key="1">
    <source>
        <dbReference type="ARBA" id="ARBA00022801"/>
    </source>
</evidence>
<evidence type="ECO:0000313" key="4">
    <source>
        <dbReference type="EMBL" id="GEP41236.1"/>
    </source>
</evidence>
<dbReference type="PANTHER" id="PTHR11203">
    <property type="entry name" value="CLEAVAGE AND POLYADENYLATION SPECIFICITY FACTOR FAMILY MEMBER"/>
    <property type="match status" value="1"/>
</dbReference>
<dbReference type="Pfam" id="PF10996">
    <property type="entry name" value="Beta-Casp"/>
    <property type="match status" value="1"/>
</dbReference>
<dbReference type="PANTHER" id="PTHR11203:SF37">
    <property type="entry name" value="INTEGRATOR COMPLEX SUBUNIT 11"/>
    <property type="match status" value="1"/>
</dbReference>
<dbReference type="Pfam" id="PF00753">
    <property type="entry name" value="Lactamase_B"/>
    <property type="match status" value="1"/>
</dbReference>
<keyword evidence="5" id="KW-1185">Reference proteome</keyword>
<dbReference type="SUPFAM" id="SSF56281">
    <property type="entry name" value="Metallo-hydrolase/oxidoreductase"/>
    <property type="match status" value="1"/>
</dbReference>
<dbReference type="GO" id="GO:0016787">
    <property type="term" value="F:hydrolase activity"/>
    <property type="evidence" value="ECO:0007669"/>
    <property type="project" value="UniProtKB-KW"/>
</dbReference>
<dbReference type="Gene3D" id="3.60.15.10">
    <property type="entry name" value="Ribonuclease Z/Hydroxyacylglutathione hydrolase-like"/>
    <property type="match status" value="1"/>
</dbReference>
<keyword evidence="1 4" id="KW-0378">Hydrolase</keyword>
<dbReference type="Pfam" id="PF07521">
    <property type="entry name" value="RMMBL"/>
    <property type="match status" value="1"/>
</dbReference>
<dbReference type="InterPro" id="IPR022712">
    <property type="entry name" value="Beta_Casp"/>
</dbReference>
<dbReference type="InterPro" id="IPR050698">
    <property type="entry name" value="MBL"/>
</dbReference>
<feature type="domain" description="Beta-Casp" evidence="3">
    <location>
        <begin position="255"/>
        <end position="380"/>
    </location>
</feature>
<dbReference type="RefSeq" id="WP_146848698.1">
    <property type="nucleotide sequence ID" value="NZ_BKAG01000002.1"/>
</dbReference>
<name>A0A512M3B8_9BACT</name>
<dbReference type="OrthoDB" id="9803916at2"/>
<dbReference type="InterPro" id="IPR036866">
    <property type="entry name" value="RibonucZ/Hydroxyglut_hydro"/>
</dbReference>
<accession>A0A512M3B8</accession>
<dbReference type="AlphaFoldDB" id="A0A512M3B8"/>
<dbReference type="InterPro" id="IPR011108">
    <property type="entry name" value="RMMBL"/>
</dbReference>
<organism evidence="4 5">
    <name type="scientific">Brevifollis gellanilyticus</name>
    <dbReference type="NCBI Taxonomy" id="748831"/>
    <lineage>
        <taxon>Bacteria</taxon>
        <taxon>Pseudomonadati</taxon>
        <taxon>Verrucomicrobiota</taxon>
        <taxon>Verrucomicrobiia</taxon>
        <taxon>Verrucomicrobiales</taxon>
        <taxon>Verrucomicrobiaceae</taxon>
    </lineage>
</organism>
<dbReference type="CDD" id="cd16295">
    <property type="entry name" value="TTHA0252-CPSF-like_MBL-fold"/>
    <property type="match status" value="1"/>
</dbReference>
<evidence type="ECO:0000259" key="2">
    <source>
        <dbReference type="SMART" id="SM00849"/>
    </source>
</evidence>
<feature type="domain" description="Metallo-beta-lactamase" evidence="2">
    <location>
        <begin position="13"/>
        <end position="250"/>
    </location>
</feature>
<dbReference type="Proteomes" id="UP000321577">
    <property type="component" value="Unassembled WGS sequence"/>
</dbReference>
<comment type="caution">
    <text evidence="4">The sequence shown here is derived from an EMBL/GenBank/DDBJ whole genome shotgun (WGS) entry which is preliminary data.</text>
</comment>
<dbReference type="EMBL" id="BKAG01000002">
    <property type="protein sequence ID" value="GEP41236.1"/>
    <property type="molecule type" value="Genomic_DNA"/>
</dbReference>
<evidence type="ECO:0000313" key="5">
    <source>
        <dbReference type="Proteomes" id="UP000321577"/>
    </source>
</evidence>
<dbReference type="Gene3D" id="3.40.50.10890">
    <property type="match status" value="1"/>
</dbReference>
<reference evidence="4 5" key="1">
    <citation type="submission" date="2019-07" db="EMBL/GenBank/DDBJ databases">
        <title>Whole genome shotgun sequence of Brevifollis gellanilyticus NBRC 108608.</title>
        <authorList>
            <person name="Hosoyama A."/>
            <person name="Uohara A."/>
            <person name="Ohji S."/>
            <person name="Ichikawa N."/>
        </authorList>
    </citation>
    <scope>NUCLEOTIDE SEQUENCE [LARGE SCALE GENOMIC DNA]</scope>
    <source>
        <strain evidence="4 5">NBRC 108608</strain>
    </source>
</reference>
<dbReference type="SMART" id="SM01027">
    <property type="entry name" value="Beta-Casp"/>
    <property type="match status" value="1"/>
</dbReference>
<dbReference type="GO" id="GO:0004521">
    <property type="term" value="F:RNA endonuclease activity"/>
    <property type="evidence" value="ECO:0007669"/>
    <property type="project" value="TreeGrafter"/>
</dbReference>
<dbReference type="SMART" id="SM00849">
    <property type="entry name" value="Lactamase_B"/>
    <property type="match status" value="1"/>
</dbReference>
<proteinExistence type="predicted"/>
<sequence>MKITFCGAAGTTTGSKHLIEVNNTRILLDCGLYQGKRSESLERNSQFPFDPEKIDCVVLSHAHIDHSGNLPHLSKRGFTGNIYATPATRDLCSIMLPDAAKIHEHDIAWLNKHRKRDDLPELEPSYSMVDAEKCMRQFVTVSYDRGMFIADGVRLTFIDAGHVLGSAQVILDIHDHVDNKQKRLLFSGDIGRPGNDLLNDPAPSDRIDYVIMESTYGGRKHELATDSSDHLCKIVREIQQRRSRLIIPAFAVERTQQLLYTLDKLRHENCFGPVATFVDSPLAVKATEIFRLHVDDLRTAAAQALFMRDDPFGFDGLRLIRSVDESKGLNKVKGPAIIISASGMAESGRILHHLRQNVGNPDNILLFVGYCAENTLGWKLRSGFKHVNILGDEFDVRAEIETLDSFSGHADHDEMLGWFDRVQGNKSRVFLVHGEPDRSNVLCDALNEKHSAGHVEVAKLMQSVDL</sequence>
<evidence type="ECO:0000259" key="3">
    <source>
        <dbReference type="SMART" id="SM01027"/>
    </source>
</evidence>
<dbReference type="InterPro" id="IPR001279">
    <property type="entry name" value="Metallo-B-lactamas"/>
</dbReference>